<keyword evidence="1" id="KW-0812">Transmembrane</keyword>
<dbReference type="STRING" id="3914.A0A0L9TAY8"/>
<keyword evidence="1" id="KW-0472">Membrane</keyword>
<dbReference type="Proteomes" id="UP000053144">
    <property type="component" value="Unassembled WGS sequence"/>
</dbReference>
<feature type="transmembrane region" description="Helical" evidence="1">
    <location>
        <begin position="120"/>
        <end position="141"/>
    </location>
</feature>
<accession>A0A0L9TAY8</accession>
<name>A0A0L9TAY8_PHAAN</name>
<reference evidence="3" key="1">
    <citation type="journal article" date="2015" name="Proc. Natl. Acad. Sci. U.S.A.">
        <title>Genome sequencing of adzuki bean (Vigna angularis) provides insight into high starch and low fat accumulation and domestication.</title>
        <authorList>
            <person name="Yang K."/>
            <person name="Tian Z."/>
            <person name="Chen C."/>
            <person name="Luo L."/>
            <person name="Zhao B."/>
            <person name="Wang Z."/>
            <person name="Yu L."/>
            <person name="Li Y."/>
            <person name="Sun Y."/>
            <person name="Li W."/>
            <person name="Chen Y."/>
            <person name="Li Y."/>
            <person name="Zhang Y."/>
            <person name="Ai D."/>
            <person name="Zhao J."/>
            <person name="Shang C."/>
            <person name="Ma Y."/>
            <person name="Wu B."/>
            <person name="Wang M."/>
            <person name="Gao L."/>
            <person name="Sun D."/>
            <person name="Zhang P."/>
            <person name="Guo F."/>
            <person name="Wang W."/>
            <person name="Li Y."/>
            <person name="Wang J."/>
            <person name="Varshney R.K."/>
            <person name="Wang J."/>
            <person name="Ling H.Q."/>
            <person name="Wan P."/>
        </authorList>
    </citation>
    <scope>NUCLEOTIDE SEQUENCE</scope>
    <source>
        <strain evidence="3">cv. Jingnong 6</strain>
    </source>
</reference>
<dbReference type="Gramene" id="KOM27707">
    <property type="protein sequence ID" value="KOM27707"/>
    <property type="gene ID" value="LR48_Vigan452s000600"/>
</dbReference>
<protein>
    <submittedName>
        <fullName evidence="2">Uncharacterized protein</fullName>
    </submittedName>
</protein>
<evidence type="ECO:0000313" key="3">
    <source>
        <dbReference type="Proteomes" id="UP000053144"/>
    </source>
</evidence>
<evidence type="ECO:0000256" key="1">
    <source>
        <dbReference type="SAM" id="Phobius"/>
    </source>
</evidence>
<dbReference type="AlphaFoldDB" id="A0A0L9TAY8"/>
<dbReference type="EMBL" id="KQ258391">
    <property type="protein sequence ID" value="KOM27707.1"/>
    <property type="molecule type" value="Genomic_DNA"/>
</dbReference>
<proteinExistence type="predicted"/>
<organism evidence="2 3">
    <name type="scientific">Phaseolus angularis</name>
    <name type="common">Azuki bean</name>
    <name type="synonym">Vigna angularis</name>
    <dbReference type="NCBI Taxonomy" id="3914"/>
    <lineage>
        <taxon>Eukaryota</taxon>
        <taxon>Viridiplantae</taxon>
        <taxon>Streptophyta</taxon>
        <taxon>Embryophyta</taxon>
        <taxon>Tracheophyta</taxon>
        <taxon>Spermatophyta</taxon>
        <taxon>Magnoliopsida</taxon>
        <taxon>eudicotyledons</taxon>
        <taxon>Gunneridae</taxon>
        <taxon>Pentapetalae</taxon>
        <taxon>rosids</taxon>
        <taxon>fabids</taxon>
        <taxon>Fabales</taxon>
        <taxon>Fabaceae</taxon>
        <taxon>Papilionoideae</taxon>
        <taxon>50 kb inversion clade</taxon>
        <taxon>NPAAA clade</taxon>
        <taxon>indigoferoid/millettioid clade</taxon>
        <taxon>Phaseoleae</taxon>
        <taxon>Vigna</taxon>
    </lineage>
</organism>
<sequence length="156" mass="18617">MFLRWIRIGDTLSRHLRERVLSQFGFQQSIPRDLPIVAYADILATNNVWLHFQHHVVRVVFIDRFPSDYVDSYLPWFEMISHHYIILVVDEHRSNLAPRLRRDIPDEVSHRRRLPSQSSVLVCLPTFFMLYNCFVIVYIIVCHYYNAGCSEALCHR</sequence>
<keyword evidence="1" id="KW-1133">Transmembrane helix</keyword>
<gene>
    <name evidence="2" type="ORF">LR48_Vigan452s000600</name>
</gene>
<evidence type="ECO:0000313" key="2">
    <source>
        <dbReference type="EMBL" id="KOM27707.1"/>
    </source>
</evidence>